<dbReference type="Proteomes" id="UP000009011">
    <property type="component" value="Chromosome"/>
</dbReference>
<dbReference type="OrthoDB" id="9807630at2"/>
<dbReference type="RefSeq" id="WP_014855566.1">
    <property type="nucleotide sequence ID" value="NC_018178.1"/>
</dbReference>
<dbReference type="GO" id="GO:0006281">
    <property type="term" value="P:DNA repair"/>
    <property type="evidence" value="ECO:0007669"/>
    <property type="project" value="TreeGrafter"/>
</dbReference>
<dbReference type="Gene3D" id="1.10.150.240">
    <property type="entry name" value="Putative phosphatase, domain 2"/>
    <property type="match status" value="1"/>
</dbReference>
<dbReference type="AlphaFoldDB" id="I6Z4R0"/>
<evidence type="ECO:0000313" key="6">
    <source>
        <dbReference type="Proteomes" id="UP000009011"/>
    </source>
</evidence>
<dbReference type="HOGENOM" id="CLU_045011_19_2_10"/>
<dbReference type="GO" id="GO:0005829">
    <property type="term" value="C:cytosol"/>
    <property type="evidence" value="ECO:0007669"/>
    <property type="project" value="TreeGrafter"/>
</dbReference>
<dbReference type="EC" id="3.1.3.18" evidence="4"/>
<dbReference type="InterPro" id="IPR041492">
    <property type="entry name" value="HAD_2"/>
</dbReference>
<gene>
    <name evidence="5" type="ordered locus">MROS_0889</name>
</gene>
<dbReference type="InterPro" id="IPR023198">
    <property type="entry name" value="PGP-like_dom2"/>
</dbReference>
<dbReference type="Pfam" id="PF13419">
    <property type="entry name" value="HAD_2"/>
    <property type="match status" value="1"/>
</dbReference>
<reference evidence="5 6" key="1">
    <citation type="journal article" date="2013" name="PLoS ONE">
        <title>Genomic analysis of Melioribacter roseus, facultatively anaerobic organotrophic bacterium representing a novel deep lineage within Bacteriodetes/Chlorobi group.</title>
        <authorList>
            <person name="Kadnikov V.V."/>
            <person name="Mardanov A.V."/>
            <person name="Podosokorskaya O.A."/>
            <person name="Gavrilov S.N."/>
            <person name="Kublanov I.V."/>
            <person name="Beletsky A.V."/>
            <person name="Bonch-Osmolovskaya E.A."/>
            <person name="Ravin N.V."/>
        </authorList>
    </citation>
    <scope>NUCLEOTIDE SEQUENCE [LARGE SCALE GENOMIC DNA]</scope>
    <source>
        <strain evidence="6">JCM 17771 / P3M-2</strain>
    </source>
</reference>
<name>I6Z4R0_MELRP</name>
<keyword evidence="6" id="KW-1185">Reference proteome</keyword>
<proteinExistence type="inferred from homology"/>
<sequence>MLEKYRHIIWDWNGTILDDVDLGIEIINRLLSERNLPNITKEKYKNIFTIPVKDYYAKLGFDFEKEPFEVVGKLWIDEYERRKYECSLYEGVPEVMEKIRSVSAEQSILSAYSQRTLEEMAKHYGVDKYCSHIVGLDNIYAAGKLHLGLELLKKIGNGNGGLLLIGDTLHDYEVAKAMGADCILLSTGHQSKNVLQKAGVKIIDDIRELTNG</sequence>
<evidence type="ECO:0000256" key="2">
    <source>
        <dbReference type="ARBA" id="ARBA00004818"/>
    </source>
</evidence>
<dbReference type="SUPFAM" id="SSF56784">
    <property type="entry name" value="HAD-like"/>
    <property type="match status" value="1"/>
</dbReference>
<evidence type="ECO:0000256" key="4">
    <source>
        <dbReference type="ARBA" id="ARBA00013078"/>
    </source>
</evidence>
<evidence type="ECO:0000313" key="5">
    <source>
        <dbReference type="EMBL" id="AFN74130.1"/>
    </source>
</evidence>
<protein>
    <recommendedName>
        <fullName evidence="4">phosphoglycolate phosphatase</fullName>
        <ecNumber evidence="4">3.1.3.18</ecNumber>
    </recommendedName>
</protein>
<dbReference type="InterPro" id="IPR050155">
    <property type="entry name" value="HAD-like_hydrolase_sf"/>
</dbReference>
<dbReference type="Gene3D" id="3.40.50.1000">
    <property type="entry name" value="HAD superfamily/HAD-like"/>
    <property type="match status" value="1"/>
</dbReference>
<evidence type="ECO:0000256" key="3">
    <source>
        <dbReference type="ARBA" id="ARBA00006171"/>
    </source>
</evidence>
<dbReference type="EMBL" id="CP003557">
    <property type="protein sequence ID" value="AFN74130.1"/>
    <property type="molecule type" value="Genomic_DNA"/>
</dbReference>
<dbReference type="KEGG" id="mro:MROS_0889"/>
<dbReference type="InterPro" id="IPR036412">
    <property type="entry name" value="HAD-like_sf"/>
</dbReference>
<dbReference type="InterPro" id="IPR023214">
    <property type="entry name" value="HAD_sf"/>
</dbReference>
<evidence type="ECO:0000256" key="1">
    <source>
        <dbReference type="ARBA" id="ARBA00000830"/>
    </source>
</evidence>
<accession>I6Z4R0</accession>
<organism evidence="5 6">
    <name type="scientific">Melioribacter roseus (strain DSM 23840 / JCM 17771 / VKM B-2668 / P3M-2)</name>
    <dbReference type="NCBI Taxonomy" id="1191523"/>
    <lineage>
        <taxon>Bacteria</taxon>
        <taxon>Pseudomonadati</taxon>
        <taxon>Ignavibacteriota</taxon>
        <taxon>Ignavibacteria</taxon>
        <taxon>Ignavibacteriales</taxon>
        <taxon>Melioribacteraceae</taxon>
        <taxon>Melioribacter</taxon>
    </lineage>
</organism>
<comment type="similarity">
    <text evidence="3">Belongs to the HAD-like hydrolase superfamily. CbbY/CbbZ/Gph/YieH family.</text>
</comment>
<dbReference type="PANTHER" id="PTHR43434">
    <property type="entry name" value="PHOSPHOGLYCOLATE PHOSPHATASE"/>
    <property type="match status" value="1"/>
</dbReference>
<dbReference type="SFLD" id="SFLDG01129">
    <property type="entry name" value="C1.5:_HAD__Beta-PGM__Phosphata"/>
    <property type="match status" value="1"/>
</dbReference>
<comment type="pathway">
    <text evidence="2">Organic acid metabolism; glycolate biosynthesis; glycolate from 2-phosphoglycolate: step 1/1.</text>
</comment>
<dbReference type="STRING" id="1191523.MROS_0889"/>
<dbReference type="GO" id="GO:0008967">
    <property type="term" value="F:phosphoglycolate phosphatase activity"/>
    <property type="evidence" value="ECO:0007669"/>
    <property type="project" value="UniProtKB-EC"/>
</dbReference>
<dbReference type="SFLD" id="SFLDS00003">
    <property type="entry name" value="Haloacid_Dehalogenase"/>
    <property type="match status" value="1"/>
</dbReference>
<comment type="catalytic activity">
    <reaction evidence="1">
        <text>2-phosphoglycolate + H2O = glycolate + phosphate</text>
        <dbReference type="Rhea" id="RHEA:14369"/>
        <dbReference type="ChEBI" id="CHEBI:15377"/>
        <dbReference type="ChEBI" id="CHEBI:29805"/>
        <dbReference type="ChEBI" id="CHEBI:43474"/>
        <dbReference type="ChEBI" id="CHEBI:58033"/>
        <dbReference type="EC" id="3.1.3.18"/>
    </reaction>
</comment>
<dbReference type="eggNOG" id="COG0546">
    <property type="taxonomic scope" value="Bacteria"/>
</dbReference>
<dbReference type="PANTHER" id="PTHR43434:SF1">
    <property type="entry name" value="PHOSPHOGLYCOLATE PHOSPHATASE"/>
    <property type="match status" value="1"/>
</dbReference>